<reference evidence="5" key="3">
    <citation type="submission" date="2025-04" db="UniProtKB">
        <authorList>
            <consortium name="RefSeq"/>
        </authorList>
    </citation>
    <scope>IDENTIFICATION</scope>
    <source>
        <strain evidence="5">CBS 304.34</strain>
    </source>
</reference>
<dbReference type="OrthoDB" id="5135333at2759"/>
<evidence type="ECO:0000313" key="5">
    <source>
        <dbReference type="RefSeq" id="XP_033569151.1"/>
    </source>
</evidence>
<feature type="compositionally biased region" description="Polar residues" evidence="1">
    <location>
        <begin position="16"/>
        <end position="30"/>
    </location>
</feature>
<dbReference type="PANTHER" id="PTHR33112">
    <property type="entry name" value="DOMAIN PROTEIN, PUTATIVE-RELATED"/>
    <property type="match status" value="1"/>
</dbReference>
<feature type="compositionally biased region" description="Basic and acidic residues" evidence="1">
    <location>
        <begin position="35"/>
        <end position="48"/>
    </location>
</feature>
<name>A0A6A6Y323_9PEZI</name>
<evidence type="ECO:0000256" key="1">
    <source>
        <dbReference type="SAM" id="MobiDB-lite"/>
    </source>
</evidence>
<reference evidence="5" key="2">
    <citation type="submission" date="2020-04" db="EMBL/GenBank/DDBJ databases">
        <authorList>
            <consortium name="NCBI Genome Project"/>
        </authorList>
    </citation>
    <scope>NUCLEOTIDE SEQUENCE</scope>
    <source>
        <strain evidence="5">CBS 304.34</strain>
    </source>
</reference>
<evidence type="ECO:0000259" key="2">
    <source>
        <dbReference type="PROSITE" id="PS50020"/>
    </source>
</evidence>
<dbReference type="Pfam" id="PF06985">
    <property type="entry name" value="HET"/>
    <property type="match status" value="1"/>
</dbReference>
<evidence type="ECO:0000313" key="4">
    <source>
        <dbReference type="Proteomes" id="UP000504636"/>
    </source>
</evidence>
<dbReference type="InterPro" id="IPR001202">
    <property type="entry name" value="WW_dom"/>
</dbReference>
<dbReference type="PANTHER" id="PTHR33112:SF12">
    <property type="entry name" value="HETEROKARYON INCOMPATIBILITY DOMAIN-CONTAINING PROTEIN"/>
    <property type="match status" value="1"/>
</dbReference>
<gene>
    <name evidence="3 5" type="ORF">BDZ99DRAFT_504169</name>
</gene>
<proteinExistence type="predicted"/>
<dbReference type="PROSITE" id="PS50020">
    <property type="entry name" value="WW_DOMAIN_2"/>
    <property type="match status" value="1"/>
</dbReference>
<feature type="domain" description="WW" evidence="2">
    <location>
        <begin position="431"/>
        <end position="469"/>
    </location>
</feature>
<evidence type="ECO:0000313" key="3">
    <source>
        <dbReference type="EMBL" id="KAF2802187.1"/>
    </source>
</evidence>
<dbReference type="RefSeq" id="XP_033569151.1">
    <property type="nucleotide sequence ID" value="XM_033724025.1"/>
</dbReference>
<dbReference type="Proteomes" id="UP000504636">
    <property type="component" value="Unplaced"/>
</dbReference>
<protein>
    <recommendedName>
        <fullName evidence="2">WW domain-containing protein</fullName>
    </recommendedName>
</protein>
<dbReference type="EMBL" id="MU003725">
    <property type="protein sequence ID" value="KAF2802187.1"/>
    <property type="molecule type" value="Genomic_DNA"/>
</dbReference>
<accession>A0A6A6Y323</accession>
<keyword evidence="4" id="KW-1185">Reference proteome</keyword>
<sequence>MATSQGDQRSSRELESSSVHFSDDSMASSTDEGDDKNKRSSAREKFRRKCEATKNSTWDQTETAKWKLRRKTAPLCSACREIPFAECLSDSTGEGGTQVSNARKRKELVYIKSLSRILKYRDWCKLCRLLFRSICQPEYDLLKAEHISNGLHDNDKLKEIESFAEWTEKPAHWRAGADVWPFGYAVDRRQAAQSTQEKAKRLFSQAEERDLNFKSLNDIAEMYKTDSLSDRTVEVTNTAISIMNTAGTDNPQVREVLARAQAVTGHMALFNSKKRRRLPCILVIRAYRKDEEKAGVLSVRVYGHGRVPLAPLKEICHFSLRFETGSSPNLRNPRRVKEQIWYGNKLELRINVDFFAECANACMALHKECAKLQWSTSANSNARDRDGNASFRLIDVHNMRIIETDFEETIRPEPHRYHLDYVALSYTWGKKPLPKGWIQQTRASRQGGPPQTEYYNLETRQATLNRPEHDESQIPTRLTTDNERILLSENGLKGDGVYIPKTIDDAIKVVKEAGQHYLWVDSLCVIQEEHTSDNRANIARMGRIYNHALFTIVAGDSPHADAGIDGISRDRDTSEVIMEEKIVGNAQLFLPVGLKGLNFRPWEERAWCFQEKVMSRRLLVFATGYAVWHCRGGVWREDVNALDGDKSSVSFPWLRLTPIDPPDTTALARAGLEKRKEDGSVRLMRHPAMDQYINAVEDFSRRAIGESWKILDAFKGVQNILKGPELLHSPFRNGLPSNYLDIALLWQPKQPLRRRRDHVDEHGCVLHCPPSWTWAGWESSQECEYPKSEGGAVYYDKPFDVHFDDLGFVKRLKKLGEERIRPRNWTLYGVSAKSQELLDLGMFSLPGMGTKVFNDWESWEPEPATTALRFPVSELNDRHLVLQTEVATLLLGKECWRERTYRKLADFEYCRETFHETDPSNASSTEAHLSRIAPTESDVNTTISHEYWIKSSKENNMGIVKIDAGSYYQTSIDAAILSEAQYIGNEKNVDVLGYPFYNVMLFERKSGGILAERIGLGKIYKSAWKKSKPRNEIVVVE</sequence>
<dbReference type="AlphaFoldDB" id="A0A6A6Y323"/>
<reference evidence="3 5" key="1">
    <citation type="journal article" date="2020" name="Stud. Mycol.">
        <title>101 Dothideomycetes genomes: a test case for predicting lifestyles and emergence of pathogens.</title>
        <authorList>
            <person name="Haridas S."/>
            <person name="Albert R."/>
            <person name="Binder M."/>
            <person name="Bloem J."/>
            <person name="Labutti K."/>
            <person name="Salamov A."/>
            <person name="Andreopoulos B."/>
            <person name="Baker S."/>
            <person name="Barry K."/>
            <person name="Bills G."/>
            <person name="Bluhm B."/>
            <person name="Cannon C."/>
            <person name="Castanera R."/>
            <person name="Culley D."/>
            <person name="Daum C."/>
            <person name="Ezra D."/>
            <person name="Gonzalez J."/>
            <person name="Henrissat B."/>
            <person name="Kuo A."/>
            <person name="Liang C."/>
            <person name="Lipzen A."/>
            <person name="Lutzoni F."/>
            <person name="Magnuson J."/>
            <person name="Mondo S."/>
            <person name="Nolan M."/>
            <person name="Ohm R."/>
            <person name="Pangilinan J."/>
            <person name="Park H.-J."/>
            <person name="Ramirez L."/>
            <person name="Alfaro M."/>
            <person name="Sun H."/>
            <person name="Tritt A."/>
            <person name="Yoshinaga Y."/>
            <person name="Zwiers L.-H."/>
            <person name="Turgeon B."/>
            <person name="Goodwin S."/>
            <person name="Spatafora J."/>
            <person name="Crous P."/>
            <person name="Grigoriev I."/>
        </authorList>
    </citation>
    <scope>NUCLEOTIDE SEQUENCE</scope>
    <source>
        <strain evidence="3 5">CBS 304.34</strain>
    </source>
</reference>
<dbReference type="GeneID" id="54464918"/>
<dbReference type="InterPro" id="IPR010730">
    <property type="entry name" value="HET"/>
</dbReference>
<organism evidence="3">
    <name type="scientific">Mytilinidion resinicola</name>
    <dbReference type="NCBI Taxonomy" id="574789"/>
    <lineage>
        <taxon>Eukaryota</taxon>
        <taxon>Fungi</taxon>
        <taxon>Dikarya</taxon>
        <taxon>Ascomycota</taxon>
        <taxon>Pezizomycotina</taxon>
        <taxon>Dothideomycetes</taxon>
        <taxon>Pleosporomycetidae</taxon>
        <taxon>Mytilinidiales</taxon>
        <taxon>Mytilinidiaceae</taxon>
        <taxon>Mytilinidion</taxon>
    </lineage>
</organism>
<feature type="region of interest" description="Disordered" evidence="1">
    <location>
        <begin position="1"/>
        <end position="48"/>
    </location>
</feature>